<dbReference type="InterPro" id="IPR001309">
    <property type="entry name" value="Pept_C14_p20"/>
</dbReference>
<evidence type="ECO:0000256" key="1">
    <source>
        <dbReference type="SAM" id="SignalP"/>
    </source>
</evidence>
<sequence length="120" mass="13699">MIRKTVKVLALTLLLTTLSMAQKEALLVGVSDYAGTENDFSDGIEQDIANMKSLFEQWGFKVTVLFNKDSLKLDNYLNDYSQNLKENDKFVFYYSGHGYQISDENGDEVDDKQDEILEPI</sequence>
<proteinExistence type="predicted"/>
<name>A0A6S6TJM6_9BACT</name>
<dbReference type="GO" id="GO:0006508">
    <property type="term" value="P:proteolysis"/>
    <property type="evidence" value="ECO:0007669"/>
    <property type="project" value="InterPro"/>
</dbReference>
<reference evidence="3" key="1">
    <citation type="submission" date="2020-01" db="EMBL/GenBank/DDBJ databases">
        <authorList>
            <person name="Meier V. D."/>
            <person name="Meier V D."/>
        </authorList>
    </citation>
    <scope>NUCLEOTIDE SEQUENCE</scope>
    <source>
        <strain evidence="3">HLG_WM_MAG_04</strain>
    </source>
</reference>
<dbReference type="InterPro" id="IPR011600">
    <property type="entry name" value="Pept_C14_caspase"/>
</dbReference>
<dbReference type="InterPro" id="IPR050452">
    <property type="entry name" value="Metacaspase"/>
</dbReference>
<feature type="domain" description="Caspase family p20" evidence="2">
    <location>
        <begin position="21"/>
        <end position="100"/>
    </location>
</feature>
<evidence type="ECO:0000259" key="2">
    <source>
        <dbReference type="PROSITE" id="PS50208"/>
    </source>
</evidence>
<dbReference type="Pfam" id="PF00656">
    <property type="entry name" value="Peptidase_C14"/>
    <property type="match status" value="1"/>
</dbReference>
<organism evidence="3">
    <name type="scientific">uncultured Sulfurovum sp</name>
    <dbReference type="NCBI Taxonomy" id="269237"/>
    <lineage>
        <taxon>Bacteria</taxon>
        <taxon>Pseudomonadati</taxon>
        <taxon>Campylobacterota</taxon>
        <taxon>Epsilonproteobacteria</taxon>
        <taxon>Campylobacterales</taxon>
        <taxon>Sulfurovaceae</taxon>
        <taxon>Sulfurovum</taxon>
        <taxon>environmental samples</taxon>
    </lineage>
</organism>
<dbReference type="GO" id="GO:0004197">
    <property type="term" value="F:cysteine-type endopeptidase activity"/>
    <property type="evidence" value="ECO:0007669"/>
    <property type="project" value="InterPro"/>
</dbReference>
<keyword evidence="1" id="KW-0732">Signal</keyword>
<dbReference type="Gene3D" id="3.40.50.1460">
    <property type="match status" value="1"/>
</dbReference>
<dbReference type="SUPFAM" id="SSF52129">
    <property type="entry name" value="Caspase-like"/>
    <property type="match status" value="1"/>
</dbReference>
<dbReference type="PANTHER" id="PTHR48104">
    <property type="entry name" value="METACASPASE-4"/>
    <property type="match status" value="1"/>
</dbReference>
<dbReference type="GO" id="GO:0005737">
    <property type="term" value="C:cytoplasm"/>
    <property type="evidence" value="ECO:0007669"/>
    <property type="project" value="TreeGrafter"/>
</dbReference>
<dbReference type="PANTHER" id="PTHR48104:SF30">
    <property type="entry name" value="METACASPASE-1"/>
    <property type="match status" value="1"/>
</dbReference>
<dbReference type="InterPro" id="IPR029030">
    <property type="entry name" value="Caspase-like_dom_sf"/>
</dbReference>
<dbReference type="AlphaFoldDB" id="A0A6S6TJM6"/>
<accession>A0A6S6TJM6</accession>
<feature type="chain" id="PRO_5027700288" evidence="1">
    <location>
        <begin position="22"/>
        <end position="120"/>
    </location>
</feature>
<protein>
    <submittedName>
        <fullName evidence="3">Metacaspase</fullName>
    </submittedName>
</protein>
<gene>
    <name evidence="3" type="ORF">HELGO_WM25708</name>
</gene>
<dbReference type="PROSITE" id="PS50208">
    <property type="entry name" value="CASPASE_P20"/>
    <property type="match status" value="1"/>
</dbReference>
<evidence type="ECO:0000313" key="3">
    <source>
        <dbReference type="EMBL" id="CAA6819554.1"/>
    </source>
</evidence>
<feature type="signal peptide" evidence="1">
    <location>
        <begin position="1"/>
        <end position="21"/>
    </location>
</feature>
<dbReference type="EMBL" id="CACVAX010000054">
    <property type="protein sequence ID" value="CAA6819554.1"/>
    <property type="molecule type" value="Genomic_DNA"/>
</dbReference>